<dbReference type="Proteomes" id="UP001164706">
    <property type="component" value="Chromosome"/>
</dbReference>
<dbReference type="Gene3D" id="3.40.50.2300">
    <property type="match status" value="1"/>
</dbReference>
<evidence type="ECO:0000313" key="9">
    <source>
        <dbReference type="Proteomes" id="UP001164706"/>
    </source>
</evidence>
<evidence type="ECO:0000256" key="2">
    <source>
        <dbReference type="ARBA" id="ARBA00023015"/>
    </source>
</evidence>
<evidence type="ECO:0000256" key="1">
    <source>
        <dbReference type="ARBA" id="ARBA00022553"/>
    </source>
</evidence>
<dbReference type="RefSeq" id="WP_267780060.1">
    <property type="nucleotide sequence ID" value="NZ_CP113089.1"/>
</dbReference>
<dbReference type="PANTHER" id="PTHR43214:SF24">
    <property type="entry name" value="TRANSCRIPTIONAL REGULATORY PROTEIN NARL-RELATED"/>
    <property type="match status" value="1"/>
</dbReference>
<dbReference type="SMART" id="SM00421">
    <property type="entry name" value="HTH_LUXR"/>
    <property type="match status" value="1"/>
</dbReference>
<dbReference type="KEGG" id="mdb:OVN18_07345"/>
<evidence type="ECO:0000256" key="4">
    <source>
        <dbReference type="ARBA" id="ARBA00023163"/>
    </source>
</evidence>
<keyword evidence="4" id="KW-0804">Transcription</keyword>
<dbReference type="EMBL" id="CP113089">
    <property type="protein sequence ID" value="WAB80392.1"/>
    <property type="molecule type" value="Genomic_DNA"/>
</dbReference>
<dbReference type="CDD" id="cd06170">
    <property type="entry name" value="LuxR_C_like"/>
    <property type="match status" value="1"/>
</dbReference>
<dbReference type="PROSITE" id="PS00622">
    <property type="entry name" value="HTH_LUXR_1"/>
    <property type="match status" value="1"/>
</dbReference>
<dbReference type="GO" id="GO:0006355">
    <property type="term" value="P:regulation of DNA-templated transcription"/>
    <property type="evidence" value="ECO:0007669"/>
    <property type="project" value="InterPro"/>
</dbReference>
<dbReference type="InterPro" id="IPR000792">
    <property type="entry name" value="Tscrpt_reg_LuxR_C"/>
</dbReference>
<keyword evidence="1 5" id="KW-0597">Phosphoprotein</keyword>
<dbReference type="InterPro" id="IPR016032">
    <property type="entry name" value="Sig_transdc_resp-reg_C-effctor"/>
</dbReference>
<accession>A0A9E8SA79</accession>
<dbReference type="PRINTS" id="PR00038">
    <property type="entry name" value="HTHLUXR"/>
</dbReference>
<dbReference type="InterPro" id="IPR011006">
    <property type="entry name" value="CheY-like_superfamily"/>
</dbReference>
<keyword evidence="2" id="KW-0805">Transcription regulation</keyword>
<dbReference type="Pfam" id="PF00072">
    <property type="entry name" value="Response_reg"/>
    <property type="match status" value="1"/>
</dbReference>
<organism evidence="8 9">
    <name type="scientific">Microcella daejeonensis</name>
    <dbReference type="NCBI Taxonomy" id="2994971"/>
    <lineage>
        <taxon>Bacteria</taxon>
        <taxon>Bacillati</taxon>
        <taxon>Actinomycetota</taxon>
        <taxon>Actinomycetes</taxon>
        <taxon>Micrococcales</taxon>
        <taxon>Microbacteriaceae</taxon>
        <taxon>Microcella</taxon>
    </lineage>
</organism>
<protein>
    <submittedName>
        <fullName evidence="8">Response regulator transcription factor</fullName>
    </submittedName>
</protein>
<reference evidence="8" key="1">
    <citation type="submission" date="2022-11" db="EMBL/GenBank/DDBJ databases">
        <title>Description of Microcella daejonensis nov. sp, isolated from riverside soil.</title>
        <authorList>
            <person name="Molina K.M."/>
            <person name="Kim S.B."/>
        </authorList>
    </citation>
    <scope>NUCLEOTIDE SEQUENCE</scope>
    <source>
        <strain evidence="8">MMS21-STM12</strain>
    </source>
</reference>
<dbReference type="CDD" id="cd17535">
    <property type="entry name" value="REC_NarL-like"/>
    <property type="match status" value="1"/>
</dbReference>
<dbReference type="InterPro" id="IPR001789">
    <property type="entry name" value="Sig_transdc_resp-reg_receiver"/>
</dbReference>
<dbReference type="PROSITE" id="PS50043">
    <property type="entry name" value="HTH_LUXR_2"/>
    <property type="match status" value="1"/>
</dbReference>
<evidence type="ECO:0000259" key="7">
    <source>
        <dbReference type="PROSITE" id="PS50110"/>
    </source>
</evidence>
<feature type="modified residue" description="4-aspartylphosphate" evidence="5">
    <location>
        <position position="54"/>
    </location>
</feature>
<dbReference type="PANTHER" id="PTHR43214">
    <property type="entry name" value="TWO-COMPONENT RESPONSE REGULATOR"/>
    <property type="match status" value="1"/>
</dbReference>
<evidence type="ECO:0000259" key="6">
    <source>
        <dbReference type="PROSITE" id="PS50043"/>
    </source>
</evidence>
<evidence type="ECO:0000313" key="8">
    <source>
        <dbReference type="EMBL" id="WAB80392.1"/>
    </source>
</evidence>
<dbReference type="GO" id="GO:0000160">
    <property type="term" value="P:phosphorelay signal transduction system"/>
    <property type="evidence" value="ECO:0007669"/>
    <property type="project" value="InterPro"/>
</dbReference>
<name>A0A9E8SA79_9MICO</name>
<evidence type="ECO:0000256" key="3">
    <source>
        <dbReference type="ARBA" id="ARBA00023125"/>
    </source>
</evidence>
<dbReference type="SUPFAM" id="SSF46894">
    <property type="entry name" value="C-terminal effector domain of the bipartite response regulators"/>
    <property type="match status" value="1"/>
</dbReference>
<dbReference type="Pfam" id="PF00196">
    <property type="entry name" value="GerE"/>
    <property type="match status" value="1"/>
</dbReference>
<dbReference type="InterPro" id="IPR058245">
    <property type="entry name" value="NreC/VraR/RcsB-like_REC"/>
</dbReference>
<dbReference type="AlphaFoldDB" id="A0A9E8SA79"/>
<dbReference type="SMART" id="SM00448">
    <property type="entry name" value="REC"/>
    <property type="match status" value="1"/>
</dbReference>
<dbReference type="PROSITE" id="PS50110">
    <property type="entry name" value="RESPONSE_REGULATORY"/>
    <property type="match status" value="1"/>
</dbReference>
<dbReference type="SUPFAM" id="SSF52172">
    <property type="entry name" value="CheY-like"/>
    <property type="match status" value="1"/>
</dbReference>
<dbReference type="InterPro" id="IPR039420">
    <property type="entry name" value="WalR-like"/>
</dbReference>
<proteinExistence type="predicted"/>
<feature type="domain" description="Response regulatory" evidence="7">
    <location>
        <begin position="3"/>
        <end position="119"/>
    </location>
</feature>
<feature type="domain" description="HTH luxR-type" evidence="6">
    <location>
        <begin position="145"/>
        <end position="210"/>
    </location>
</feature>
<dbReference type="GO" id="GO:0003677">
    <property type="term" value="F:DNA binding"/>
    <property type="evidence" value="ECO:0007669"/>
    <property type="project" value="UniProtKB-KW"/>
</dbReference>
<evidence type="ECO:0000256" key="5">
    <source>
        <dbReference type="PROSITE-ProRule" id="PRU00169"/>
    </source>
</evidence>
<gene>
    <name evidence="8" type="ORF">OVN18_07345</name>
</gene>
<keyword evidence="9" id="KW-1185">Reference proteome</keyword>
<sequence>MIRVFLVDDHEIVRTGLAALVDSEPDLAVVGEAGSVEEALRRIDATHPDVAVLDVRLPDGSGVDLCREIRSTMPSTECLILTAYDDDVALRSAILAGASGYVLKNIRGRSLVTAIRTAASHRRVQSPELVRRAVQALDPAPSAHDAAAEPALGLREQQVLRLITDGLTNREIGARLGLAEKTVKNYVSALFAKLGMERRTQAAVYGAEHRLHDHQPGAPMTAGSE</sequence>
<keyword evidence="3" id="KW-0238">DNA-binding</keyword>